<name>A0AAU9W485_9CNID</name>
<evidence type="ECO:0000313" key="2">
    <source>
        <dbReference type="Proteomes" id="UP001159428"/>
    </source>
</evidence>
<accession>A0AAU9W485</accession>
<keyword evidence="2" id="KW-1185">Reference proteome</keyword>
<dbReference type="AlphaFoldDB" id="A0AAU9W485"/>
<comment type="caution">
    <text evidence="1">The sequence shown here is derived from an EMBL/GenBank/DDBJ whole genome shotgun (WGS) entry which is preliminary data.</text>
</comment>
<proteinExistence type="predicted"/>
<reference evidence="1 2" key="1">
    <citation type="submission" date="2022-05" db="EMBL/GenBank/DDBJ databases">
        <authorList>
            <consortium name="Genoscope - CEA"/>
            <person name="William W."/>
        </authorList>
    </citation>
    <scope>NUCLEOTIDE SEQUENCE [LARGE SCALE GENOMIC DNA]</scope>
</reference>
<gene>
    <name evidence="1" type="ORF">PMEA_00031684</name>
</gene>
<protein>
    <submittedName>
        <fullName evidence="1">Uncharacterized protein</fullName>
    </submittedName>
</protein>
<organism evidence="1 2">
    <name type="scientific">Pocillopora meandrina</name>
    <dbReference type="NCBI Taxonomy" id="46732"/>
    <lineage>
        <taxon>Eukaryota</taxon>
        <taxon>Metazoa</taxon>
        <taxon>Cnidaria</taxon>
        <taxon>Anthozoa</taxon>
        <taxon>Hexacorallia</taxon>
        <taxon>Scleractinia</taxon>
        <taxon>Astrocoeniina</taxon>
        <taxon>Pocilloporidae</taxon>
        <taxon>Pocillopora</taxon>
    </lineage>
</organism>
<dbReference type="EMBL" id="CALNXJ010000007">
    <property type="protein sequence ID" value="CAH3043699.1"/>
    <property type="molecule type" value="Genomic_DNA"/>
</dbReference>
<evidence type="ECO:0000313" key="1">
    <source>
        <dbReference type="EMBL" id="CAH3043699.1"/>
    </source>
</evidence>
<dbReference type="Proteomes" id="UP001159428">
    <property type="component" value="Unassembled WGS sequence"/>
</dbReference>
<sequence>MHEVADHINHALLEPLEEYRLTDEIPKIPLEEDHAPEFLFWVCWILVSLKRYQSRLQPSPSLKCSTFGCKGLIETDQL</sequence>